<dbReference type="RefSeq" id="WP_231449523.1">
    <property type="nucleotide sequence ID" value="NZ_JAJOMB010000032.1"/>
</dbReference>
<dbReference type="EMBL" id="JAJOMB010000032">
    <property type="protein sequence ID" value="MCD5316673.1"/>
    <property type="molecule type" value="Genomic_DNA"/>
</dbReference>
<keyword evidence="3" id="KW-1185">Reference proteome</keyword>
<proteinExistence type="predicted"/>
<dbReference type="AlphaFoldDB" id="A0A9X1NM48"/>
<name>A0A9X1NM48_9ACTN</name>
<reference evidence="2" key="1">
    <citation type="submission" date="2021-11" db="EMBL/GenBank/DDBJ databases">
        <title>Streptomyces corallinus and Kineosporia corallina sp. nov., two new coral-derived marine actinobacteria.</title>
        <authorList>
            <person name="Buangrab K."/>
            <person name="Sutthacheep M."/>
            <person name="Yeemin T."/>
            <person name="Harunari E."/>
            <person name="Igarashi Y."/>
            <person name="Sripreechasak P."/>
            <person name="Kanchanasin P."/>
            <person name="Tanasupawat S."/>
            <person name="Phongsopitanun W."/>
        </authorList>
    </citation>
    <scope>NUCLEOTIDE SEQUENCE</scope>
    <source>
        <strain evidence="2">JCM 31032</strain>
    </source>
</reference>
<dbReference type="Pfam" id="PF04149">
    <property type="entry name" value="DUF397"/>
    <property type="match status" value="1"/>
</dbReference>
<evidence type="ECO:0000313" key="3">
    <source>
        <dbReference type="Proteomes" id="UP001138997"/>
    </source>
</evidence>
<evidence type="ECO:0000313" key="2">
    <source>
        <dbReference type="EMBL" id="MCD5316673.1"/>
    </source>
</evidence>
<dbReference type="Proteomes" id="UP001138997">
    <property type="component" value="Unassembled WGS sequence"/>
</dbReference>
<feature type="domain" description="DUF397" evidence="1">
    <location>
        <begin position="10"/>
        <end position="60"/>
    </location>
</feature>
<comment type="caution">
    <text evidence="2">The sequence shown here is derived from an EMBL/GenBank/DDBJ whole genome shotgun (WGS) entry which is preliminary data.</text>
</comment>
<dbReference type="InterPro" id="IPR007278">
    <property type="entry name" value="DUF397"/>
</dbReference>
<organism evidence="2 3">
    <name type="scientific">Kineosporia babensis</name>
    <dbReference type="NCBI Taxonomy" id="499548"/>
    <lineage>
        <taxon>Bacteria</taxon>
        <taxon>Bacillati</taxon>
        <taxon>Actinomycetota</taxon>
        <taxon>Actinomycetes</taxon>
        <taxon>Kineosporiales</taxon>
        <taxon>Kineosporiaceae</taxon>
        <taxon>Kineosporia</taxon>
    </lineage>
</organism>
<evidence type="ECO:0000259" key="1">
    <source>
        <dbReference type="Pfam" id="PF04149"/>
    </source>
</evidence>
<sequence length="73" mass="7893">MTNSELPDLDWHKASISGDQGSCVEFRRHGGMVQIRDSKDPSGPVLTFAPHEIAAMLHGASLGEFDRLAQDAS</sequence>
<accession>A0A9X1NM48</accession>
<gene>
    <name evidence="2" type="ORF">LR394_37820</name>
</gene>
<protein>
    <submittedName>
        <fullName evidence="2">DUF397 domain-containing protein</fullName>
    </submittedName>
</protein>